<accession>A0A1B1MDS1</accession>
<reference evidence="1 2" key="1">
    <citation type="submission" date="2016-07" db="EMBL/GenBank/DDBJ databases">
        <title>Enhancement of antibiotic productionsby engineered nitrateutilization in actinobacteria.</title>
        <authorList>
            <person name="Meng S.C."/>
        </authorList>
    </citation>
    <scope>NUCLEOTIDE SEQUENCE [LARGE SCALE GENOMIC DNA]</scope>
    <source>
        <strain evidence="1 2">NRRL 2936</strain>
    </source>
</reference>
<dbReference type="EMBL" id="CP016438">
    <property type="protein sequence ID" value="ANS66758.1"/>
    <property type="molecule type" value="Genomic_DNA"/>
</dbReference>
<evidence type="ECO:0000313" key="2">
    <source>
        <dbReference type="Proteomes" id="UP000092598"/>
    </source>
</evidence>
<protein>
    <submittedName>
        <fullName evidence="1">XRE family transcriptional regulator</fullName>
    </submittedName>
</protein>
<dbReference type="KEGG" id="sls:SLINC_4534"/>
<sequence length="82" mass="9249">MDIAEAIERADIGEKVCEEVSVIRREGAVRALDRATTAFDYANPDAEQAWIRFYQRPRLDSLTVSTYSQLRHPGLGRVAKTP</sequence>
<proteinExistence type="predicted"/>
<gene>
    <name evidence="1" type="ORF">SLINC_4534</name>
</gene>
<dbReference type="Proteomes" id="UP000092598">
    <property type="component" value="Chromosome"/>
</dbReference>
<keyword evidence="2" id="KW-1185">Reference proteome</keyword>
<organism evidence="1 2">
    <name type="scientific">Streptomyces lincolnensis</name>
    <dbReference type="NCBI Taxonomy" id="1915"/>
    <lineage>
        <taxon>Bacteria</taxon>
        <taxon>Bacillati</taxon>
        <taxon>Actinomycetota</taxon>
        <taxon>Actinomycetes</taxon>
        <taxon>Kitasatosporales</taxon>
        <taxon>Streptomycetaceae</taxon>
        <taxon>Streptomyces</taxon>
    </lineage>
</organism>
<name>A0A1B1MDS1_STRLN</name>
<evidence type="ECO:0000313" key="1">
    <source>
        <dbReference type="EMBL" id="ANS66758.1"/>
    </source>
</evidence>
<dbReference type="AlphaFoldDB" id="A0A1B1MDS1"/>